<dbReference type="OrthoDB" id="3482285at2759"/>
<keyword evidence="2" id="KW-0732">Signal</keyword>
<dbReference type="SUPFAM" id="SSF52317">
    <property type="entry name" value="Class I glutamine amidotransferase-like"/>
    <property type="match status" value="1"/>
</dbReference>
<dbReference type="Pfam" id="PF06283">
    <property type="entry name" value="ThuA"/>
    <property type="match status" value="1"/>
</dbReference>
<dbReference type="InParanoid" id="G7E3S4"/>
<sequence length="334" mass="35640">MRLSLLWLCFAATCQAAQLLVYTRTAGYRHESIPTAVAAIEQFGRNASTGLYNVVNSEDPAVFNTTASLLEYDAIAFLSNSDEILDTPTQRANLEAYLLAGKGLIGIHSGNAALFDVPFFGTALGAFFDYHPTLQEATFEVLDSDHPSTSNLPPVLSFEEEVYQYRSDPRATNVTLLLTVDPASYSDPQNGTRPYYQGGQPHPIAWYRDTPLDLGNRTNTNGQNGTDGTVVQPGSFIATGRTWYTSLGHLTMTWQDSTFLSHVQGGISWVLELDSSSSTSSSTTSMGTSVAATSSPSTSPTAASTSSQSSAAGLLATELSMALLAVCTVLSLSI</sequence>
<dbReference type="PANTHER" id="PTHR40469:SF2">
    <property type="entry name" value="GALACTOSE-BINDING DOMAIN-LIKE SUPERFAMILY PROTEIN"/>
    <property type="match status" value="1"/>
</dbReference>
<feature type="region of interest" description="Disordered" evidence="1">
    <location>
        <begin position="279"/>
        <end position="306"/>
    </location>
</feature>
<feature type="chain" id="PRO_5009955720" description="ThuA-like domain-containing protein" evidence="2">
    <location>
        <begin position="17"/>
        <end position="334"/>
    </location>
</feature>
<dbReference type="eggNOG" id="ENOG502RZ2Z">
    <property type="taxonomic scope" value="Eukaryota"/>
</dbReference>
<evidence type="ECO:0000256" key="1">
    <source>
        <dbReference type="SAM" id="MobiDB-lite"/>
    </source>
</evidence>
<dbReference type="PANTHER" id="PTHR40469">
    <property type="entry name" value="SECRETED GLYCOSYL HYDROLASE"/>
    <property type="match status" value="1"/>
</dbReference>
<dbReference type="InterPro" id="IPR029062">
    <property type="entry name" value="Class_I_gatase-like"/>
</dbReference>
<gene>
    <name evidence="4" type="primary">Mo04162</name>
    <name evidence="4" type="ORF">E5Q_04162</name>
</gene>
<dbReference type="HOGENOM" id="CLU_057383_0_0_1"/>
<dbReference type="InterPro" id="IPR029010">
    <property type="entry name" value="ThuA-like"/>
</dbReference>
<name>G7E3S4_MIXOS</name>
<proteinExistence type="predicted"/>
<feature type="signal peptide" evidence="2">
    <location>
        <begin position="1"/>
        <end position="16"/>
    </location>
</feature>
<accession>G7E3S4</accession>
<dbReference type="OMA" id="FTDEWYD"/>
<dbReference type="EMBL" id="BABT02000126">
    <property type="protein sequence ID" value="GAA97484.1"/>
    <property type="molecule type" value="Genomic_DNA"/>
</dbReference>
<comment type="caution">
    <text evidence="4">The sequence shown here is derived from an EMBL/GenBank/DDBJ whole genome shotgun (WGS) entry which is preliminary data.</text>
</comment>
<dbReference type="AlphaFoldDB" id="G7E3S4"/>
<dbReference type="Proteomes" id="UP000009131">
    <property type="component" value="Unassembled WGS sequence"/>
</dbReference>
<dbReference type="RefSeq" id="XP_014570580.1">
    <property type="nucleotide sequence ID" value="XM_014715094.1"/>
</dbReference>
<feature type="domain" description="ThuA-like" evidence="3">
    <location>
        <begin position="19"/>
        <end position="270"/>
    </location>
</feature>
<organism evidence="4 5">
    <name type="scientific">Mixia osmundae (strain CBS 9802 / IAM 14324 / JCM 22182 / KY 12970)</name>
    <dbReference type="NCBI Taxonomy" id="764103"/>
    <lineage>
        <taxon>Eukaryota</taxon>
        <taxon>Fungi</taxon>
        <taxon>Dikarya</taxon>
        <taxon>Basidiomycota</taxon>
        <taxon>Pucciniomycotina</taxon>
        <taxon>Mixiomycetes</taxon>
        <taxon>Mixiales</taxon>
        <taxon>Mixiaceae</taxon>
        <taxon>Mixia</taxon>
    </lineage>
</organism>
<protein>
    <recommendedName>
        <fullName evidence="3">ThuA-like domain-containing protein</fullName>
    </recommendedName>
</protein>
<evidence type="ECO:0000259" key="3">
    <source>
        <dbReference type="Pfam" id="PF06283"/>
    </source>
</evidence>
<reference evidence="4 5" key="2">
    <citation type="journal article" date="2012" name="Open Biol.">
        <title>Characteristics of nucleosomes and linker DNA regions on the genome of the basidiomycete Mixia osmundae revealed by mono- and dinucleosome mapping.</title>
        <authorList>
            <person name="Nishida H."/>
            <person name="Kondo S."/>
            <person name="Matsumoto T."/>
            <person name="Suzuki Y."/>
            <person name="Yoshikawa H."/>
            <person name="Taylor T.D."/>
            <person name="Sugiyama J."/>
        </authorList>
    </citation>
    <scope>NUCLEOTIDE SEQUENCE [LARGE SCALE GENOMIC DNA]</scope>
    <source>
        <strain evidence="5">CBS 9802 / IAM 14324 / JCM 22182 / KY 12970</strain>
    </source>
</reference>
<evidence type="ECO:0000313" key="4">
    <source>
        <dbReference type="EMBL" id="GAA97484.1"/>
    </source>
</evidence>
<reference evidence="4 5" key="1">
    <citation type="journal article" date="2011" name="J. Gen. Appl. Microbiol.">
        <title>Draft genome sequencing of the enigmatic basidiomycete Mixia osmundae.</title>
        <authorList>
            <person name="Nishida H."/>
            <person name="Nagatsuka Y."/>
            <person name="Sugiyama J."/>
        </authorList>
    </citation>
    <scope>NUCLEOTIDE SEQUENCE [LARGE SCALE GENOMIC DNA]</scope>
    <source>
        <strain evidence="5">CBS 9802 / IAM 14324 / JCM 22182 / KY 12970</strain>
    </source>
</reference>
<dbReference type="Gene3D" id="3.40.50.880">
    <property type="match status" value="1"/>
</dbReference>
<keyword evidence="5" id="KW-1185">Reference proteome</keyword>
<evidence type="ECO:0000256" key="2">
    <source>
        <dbReference type="SAM" id="SignalP"/>
    </source>
</evidence>
<evidence type="ECO:0000313" key="5">
    <source>
        <dbReference type="Proteomes" id="UP000009131"/>
    </source>
</evidence>